<dbReference type="EMBL" id="FWXD01000002">
    <property type="protein sequence ID" value="SMC18021.1"/>
    <property type="molecule type" value="Genomic_DNA"/>
</dbReference>
<keyword evidence="2" id="KW-0808">Transferase</keyword>
<dbReference type="SMART" id="SM00450">
    <property type="entry name" value="RHOD"/>
    <property type="match status" value="1"/>
</dbReference>
<accession>A0A1W1X3M7</accession>
<dbReference type="PANTHER" id="PTHR44086:SF10">
    <property type="entry name" value="THIOSULFATE SULFURTRANSFERASE_RHODANESE-LIKE DOMAIN-CONTAINING PROTEIN 3"/>
    <property type="match status" value="1"/>
</dbReference>
<dbReference type="CDD" id="cd01522">
    <property type="entry name" value="RHOD_1"/>
    <property type="match status" value="1"/>
</dbReference>
<reference evidence="2 3" key="1">
    <citation type="submission" date="2017-04" db="EMBL/GenBank/DDBJ databases">
        <authorList>
            <person name="Afonso C.L."/>
            <person name="Miller P.J."/>
            <person name="Scott M.A."/>
            <person name="Spackman E."/>
            <person name="Goraichik I."/>
            <person name="Dimitrov K.M."/>
            <person name="Suarez D.L."/>
            <person name="Swayne D.E."/>
        </authorList>
    </citation>
    <scope>NUCLEOTIDE SEQUENCE [LARGE SCALE GENOMIC DNA]</scope>
    <source>
        <strain evidence="2 3">DSM 23236</strain>
    </source>
</reference>
<dbReference type="PROSITE" id="PS50206">
    <property type="entry name" value="RHODANESE_3"/>
    <property type="match status" value="1"/>
</dbReference>
<evidence type="ECO:0000313" key="3">
    <source>
        <dbReference type="Proteomes" id="UP000192761"/>
    </source>
</evidence>
<protein>
    <submittedName>
        <fullName evidence="2">Thiosulfate sulfurtransferase</fullName>
    </submittedName>
</protein>
<dbReference type="Proteomes" id="UP000192761">
    <property type="component" value="Unassembled WGS sequence"/>
</dbReference>
<dbReference type="Gene3D" id="3.40.250.10">
    <property type="entry name" value="Rhodanese-like domain"/>
    <property type="match status" value="1"/>
</dbReference>
<evidence type="ECO:0000313" key="2">
    <source>
        <dbReference type="EMBL" id="SMC18021.1"/>
    </source>
</evidence>
<dbReference type="Pfam" id="PF00581">
    <property type="entry name" value="Rhodanese"/>
    <property type="match status" value="1"/>
</dbReference>
<dbReference type="SUPFAM" id="SSF52821">
    <property type="entry name" value="Rhodanese/Cell cycle control phosphatase"/>
    <property type="match status" value="1"/>
</dbReference>
<dbReference type="STRING" id="1121001.SAMN02745857_00451"/>
<name>A0A1W1X3M7_9NEIS</name>
<keyword evidence="3" id="KW-1185">Reference proteome</keyword>
<sequence length="150" mass="16266">MSQINAILQTAQQRAQAQQLPYSGALTPAEAHAVLQALPQARLVDVRSQAEWQFVGTVPGSAQIEWAHFPGMQPNPHFADQLKQQVDPQSVVLFLCRSGARSHNAAALAAQLGYGEAYNILEGFEGDKNADQHRNTVNGWKAAGLPWVQG</sequence>
<evidence type="ECO:0000259" key="1">
    <source>
        <dbReference type="PROSITE" id="PS50206"/>
    </source>
</evidence>
<feature type="domain" description="Rhodanese" evidence="1">
    <location>
        <begin position="37"/>
        <end position="136"/>
    </location>
</feature>
<dbReference type="RefSeq" id="WP_084088920.1">
    <property type="nucleotide sequence ID" value="NZ_FWXD01000002.1"/>
</dbReference>
<dbReference type="OrthoDB" id="9815890at2"/>
<dbReference type="InterPro" id="IPR001763">
    <property type="entry name" value="Rhodanese-like_dom"/>
</dbReference>
<organism evidence="2 3">
    <name type="scientific">Andreprevotia lacus DSM 23236</name>
    <dbReference type="NCBI Taxonomy" id="1121001"/>
    <lineage>
        <taxon>Bacteria</taxon>
        <taxon>Pseudomonadati</taxon>
        <taxon>Pseudomonadota</taxon>
        <taxon>Betaproteobacteria</taxon>
        <taxon>Neisseriales</taxon>
        <taxon>Chitinibacteraceae</taxon>
        <taxon>Andreprevotia</taxon>
    </lineage>
</organism>
<dbReference type="InterPro" id="IPR036873">
    <property type="entry name" value="Rhodanese-like_dom_sf"/>
</dbReference>
<dbReference type="PANTHER" id="PTHR44086">
    <property type="entry name" value="THIOSULFATE SULFURTRANSFERASE RDL2, MITOCHONDRIAL-RELATED"/>
    <property type="match status" value="1"/>
</dbReference>
<gene>
    <name evidence="2" type="ORF">SAMN02745857_00451</name>
</gene>
<proteinExistence type="predicted"/>
<dbReference type="GO" id="GO:0004792">
    <property type="term" value="F:thiosulfate-cyanide sulfurtransferase activity"/>
    <property type="evidence" value="ECO:0007669"/>
    <property type="project" value="TreeGrafter"/>
</dbReference>
<dbReference type="AlphaFoldDB" id="A0A1W1X3M7"/>